<keyword evidence="3" id="KW-1185">Reference proteome</keyword>
<dbReference type="AlphaFoldDB" id="A0A4U1IHE8"/>
<feature type="domain" description="Methyltransferase" evidence="1">
    <location>
        <begin position="34"/>
        <end position="152"/>
    </location>
</feature>
<dbReference type="GO" id="GO:0005737">
    <property type="term" value="C:cytoplasm"/>
    <property type="evidence" value="ECO:0007669"/>
    <property type="project" value="TreeGrafter"/>
</dbReference>
<dbReference type="RefSeq" id="WP_136936280.1">
    <property type="nucleotide sequence ID" value="NZ_SSMQ01000128.1"/>
</dbReference>
<dbReference type="EMBL" id="SSMQ01000128">
    <property type="protein sequence ID" value="TKC93035.1"/>
    <property type="molecule type" value="Genomic_DNA"/>
</dbReference>
<dbReference type="OrthoDB" id="5502211at2"/>
<accession>A0A4U1IHE8</accession>
<proteinExistence type="predicted"/>
<dbReference type="PANTHER" id="PTHR13369">
    <property type="match status" value="1"/>
</dbReference>
<dbReference type="InterPro" id="IPR025714">
    <property type="entry name" value="Methyltranfer_dom"/>
</dbReference>
<protein>
    <submittedName>
        <fullName evidence="2">Methyltransferase</fullName>
    </submittedName>
</protein>
<reference evidence="2 3" key="1">
    <citation type="submission" date="2019-04" db="EMBL/GenBank/DDBJ databases">
        <authorList>
            <person name="Li Y."/>
            <person name="Wang J."/>
        </authorList>
    </citation>
    <scope>NUCLEOTIDE SEQUENCE [LARGE SCALE GENOMIC DNA]</scope>
    <source>
        <strain evidence="2 3">DSM 14668</strain>
    </source>
</reference>
<dbReference type="GO" id="GO:0008168">
    <property type="term" value="F:methyltransferase activity"/>
    <property type="evidence" value="ECO:0007669"/>
    <property type="project" value="UniProtKB-KW"/>
</dbReference>
<sequence length="240" mass="25499">MITSEAVERALHELFIVAEGTKLRREDKKKSVEVAALLGEIERHRKDALLVDAAAGKAYVGLVGAALLGFSRIHVIERKATRIAACEAAAARLGKRIELGLAAGDVGDAACWPEAPAVVVALHACGAASDAILDAASGAGAKWLYVVPCCYAASVPFAAAAEAKADALGMPRQAEVRRRFVMSLVDAERALRLEAAGYEVTITAFVPPTVTPHNLLFRARRVREPGRMREAAARLARLRA</sequence>
<evidence type="ECO:0000259" key="1">
    <source>
        <dbReference type="Pfam" id="PF13679"/>
    </source>
</evidence>
<dbReference type="Pfam" id="PF13679">
    <property type="entry name" value="Methyltransf_32"/>
    <property type="match status" value="1"/>
</dbReference>
<dbReference type="Proteomes" id="UP000309215">
    <property type="component" value="Unassembled WGS sequence"/>
</dbReference>
<evidence type="ECO:0000313" key="3">
    <source>
        <dbReference type="Proteomes" id="UP000309215"/>
    </source>
</evidence>
<dbReference type="GO" id="GO:0032259">
    <property type="term" value="P:methylation"/>
    <property type="evidence" value="ECO:0007669"/>
    <property type="project" value="UniProtKB-KW"/>
</dbReference>
<gene>
    <name evidence="2" type="ORF">E8A74_49910</name>
</gene>
<evidence type="ECO:0000313" key="2">
    <source>
        <dbReference type="EMBL" id="TKC93035.1"/>
    </source>
</evidence>
<comment type="caution">
    <text evidence="2">The sequence shown here is derived from an EMBL/GenBank/DDBJ whole genome shotgun (WGS) entry which is preliminary data.</text>
</comment>
<keyword evidence="2" id="KW-0489">Methyltransferase</keyword>
<dbReference type="PANTHER" id="PTHR13369:SF0">
    <property type="entry name" value="GLUTATHIONE S-TRANSFERASE C-TERMINAL DOMAIN-CONTAINING PROTEIN"/>
    <property type="match status" value="1"/>
</dbReference>
<name>A0A4U1IHE8_9BACT</name>
<organism evidence="2 3">
    <name type="scientific">Polyangium fumosum</name>
    <dbReference type="NCBI Taxonomy" id="889272"/>
    <lineage>
        <taxon>Bacteria</taxon>
        <taxon>Pseudomonadati</taxon>
        <taxon>Myxococcota</taxon>
        <taxon>Polyangia</taxon>
        <taxon>Polyangiales</taxon>
        <taxon>Polyangiaceae</taxon>
        <taxon>Polyangium</taxon>
    </lineage>
</organism>
<keyword evidence="2" id="KW-0808">Transferase</keyword>